<reference evidence="3 4" key="1">
    <citation type="submission" date="2016-11" db="EMBL/GenBank/DDBJ databases">
        <authorList>
            <person name="Jaros S."/>
            <person name="Januszkiewicz K."/>
            <person name="Wedrychowicz H."/>
        </authorList>
    </citation>
    <scope>NUCLEOTIDE SEQUENCE [LARGE SCALE GENOMIC DNA]</scope>
    <source>
        <strain evidence="3 4">GAS242</strain>
    </source>
</reference>
<feature type="transmembrane region" description="Helical" evidence="1">
    <location>
        <begin position="332"/>
        <end position="354"/>
    </location>
</feature>
<feature type="transmembrane region" description="Helical" evidence="1">
    <location>
        <begin position="101"/>
        <end position="120"/>
    </location>
</feature>
<dbReference type="InterPro" id="IPR002656">
    <property type="entry name" value="Acyl_transf_3_dom"/>
</dbReference>
<feature type="transmembrane region" description="Helical" evidence="1">
    <location>
        <begin position="60"/>
        <end position="80"/>
    </location>
</feature>
<gene>
    <name evidence="3" type="ORF">SAMN05444169_2562</name>
</gene>
<dbReference type="PANTHER" id="PTHR23028">
    <property type="entry name" value="ACETYLTRANSFERASE"/>
    <property type="match status" value="1"/>
</dbReference>
<dbReference type="Proteomes" id="UP000190675">
    <property type="component" value="Chromosome I"/>
</dbReference>
<protein>
    <submittedName>
        <fullName evidence="3">Peptidoglycan/LPS O-acetylase OafA/YrhL, contains acyltransferase and SGNH-hydrolase domains</fullName>
    </submittedName>
</protein>
<feature type="transmembrane region" description="Helical" evidence="1">
    <location>
        <begin position="21"/>
        <end position="40"/>
    </location>
</feature>
<evidence type="ECO:0000259" key="2">
    <source>
        <dbReference type="Pfam" id="PF01757"/>
    </source>
</evidence>
<dbReference type="GO" id="GO:0016747">
    <property type="term" value="F:acyltransferase activity, transferring groups other than amino-acyl groups"/>
    <property type="evidence" value="ECO:0007669"/>
    <property type="project" value="InterPro"/>
</dbReference>
<keyword evidence="3" id="KW-0378">Hydrolase</keyword>
<feature type="domain" description="Acyltransferase 3" evidence="2">
    <location>
        <begin position="14"/>
        <end position="377"/>
    </location>
</feature>
<feature type="transmembrane region" description="Helical" evidence="1">
    <location>
        <begin position="185"/>
        <end position="205"/>
    </location>
</feature>
<keyword evidence="3" id="KW-0808">Transferase</keyword>
<dbReference type="RefSeq" id="WP_079566283.1">
    <property type="nucleotide sequence ID" value="NZ_LT670818.1"/>
</dbReference>
<sequence>MTPPSHSAEPQRLAYLESIRGLAAVQVVLLHFFSAFRPDLVFESARGSPAWYVHLSPLSFLYDGHSAVYIFFVLSGYVLSRSFERHLQRPLALISARALRLGLPAVAAVLVSAAVIEILGRPNVDASAISGSEWFASPHFTELSMLSVVRDGVGNALFLGYRGLPGVAFLAPWQQPIDQSFVPPLWTLSIEFYGSLSVLLLSWFARRSRPLWWAAVVLATFFTIRSAYLCFVVGHLLANWHRAEKPAPANQLLPAMAVALGVFLCVRADIWQFEGLRRLCSESTFWLFPGQTAAPQQKALGAILVLTGLIHLQWARSALSWPWLVRYSRLSFPVYLVHWPILFGPVALIFLWLSGVVGLGLARVGAIVAGIGLVFLAGLLFSQVDRAALSLSRRWRERLSGLTIEMATLRRTTVGRHAVPAERTGPVSVLPDLDRSAAA</sequence>
<name>A0A1M5JYU6_9BRAD</name>
<keyword evidence="1" id="KW-1133">Transmembrane helix</keyword>
<dbReference type="Pfam" id="PF01757">
    <property type="entry name" value="Acyl_transf_3"/>
    <property type="match status" value="1"/>
</dbReference>
<evidence type="ECO:0000313" key="3">
    <source>
        <dbReference type="EMBL" id="SHG45688.1"/>
    </source>
</evidence>
<dbReference type="OrthoDB" id="9796461at2"/>
<dbReference type="EMBL" id="LT670818">
    <property type="protein sequence ID" value="SHG45688.1"/>
    <property type="molecule type" value="Genomic_DNA"/>
</dbReference>
<dbReference type="InterPro" id="IPR050879">
    <property type="entry name" value="Acyltransferase_3"/>
</dbReference>
<dbReference type="AlphaFoldDB" id="A0A1M5JYU6"/>
<accession>A0A1M5JYU6</accession>
<keyword evidence="1" id="KW-0812">Transmembrane</keyword>
<organism evidence="3 4">
    <name type="scientific">Bradyrhizobium erythrophlei</name>
    <dbReference type="NCBI Taxonomy" id="1437360"/>
    <lineage>
        <taxon>Bacteria</taxon>
        <taxon>Pseudomonadati</taxon>
        <taxon>Pseudomonadota</taxon>
        <taxon>Alphaproteobacteria</taxon>
        <taxon>Hyphomicrobiales</taxon>
        <taxon>Nitrobacteraceae</taxon>
        <taxon>Bradyrhizobium</taxon>
    </lineage>
</organism>
<feature type="transmembrane region" description="Helical" evidence="1">
    <location>
        <begin position="252"/>
        <end position="273"/>
    </location>
</feature>
<evidence type="ECO:0000313" key="4">
    <source>
        <dbReference type="Proteomes" id="UP000190675"/>
    </source>
</evidence>
<feature type="transmembrane region" description="Helical" evidence="1">
    <location>
        <begin position="360"/>
        <end position="381"/>
    </location>
</feature>
<proteinExistence type="predicted"/>
<keyword evidence="1" id="KW-0472">Membrane</keyword>
<evidence type="ECO:0000256" key="1">
    <source>
        <dbReference type="SAM" id="Phobius"/>
    </source>
</evidence>
<dbReference type="PANTHER" id="PTHR23028:SF134">
    <property type="entry name" value="PUTATIVE (AFU_ORTHOLOGUE AFUA_4G08520)-RELATED"/>
    <property type="match status" value="1"/>
</dbReference>
<feature type="transmembrane region" description="Helical" evidence="1">
    <location>
        <begin position="211"/>
        <end position="240"/>
    </location>
</feature>
<dbReference type="GO" id="GO:0016787">
    <property type="term" value="F:hydrolase activity"/>
    <property type="evidence" value="ECO:0007669"/>
    <property type="project" value="UniProtKB-KW"/>
</dbReference>
<keyword evidence="3" id="KW-0012">Acyltransferase</keyword>